<name>A0A2N0QWQ2_9GLOM</name>
<reference evidence="2 3" key="2">
    <citation type="submission" date="2017-10" db="EMBL/GenBank/DDBJ databases">
        <title>Genome analyses suggest a sexual origin of heterokaryosis in a supposedly ancient asexual fungus.</title>
        <authorList>
            <person name="Corradi N."/>
            <person name="Sedzielewska K."/>
            <person name="Noel J."/>
            <person name="Charron P."/>
            <person name="Farinelli L."/>
            <person name="Marton T."/>
            <person name="Kruger M."/>
            <person name="Pelin A."/>
            <person name="Brachmann A."/>
            <person name="Corradi N."/>
        </authorList>
    </citation>
    <scope>NUCLEOTIDE SEQUENCE [LARGE SCALE GENOMIC DNA]</scope>
    <source>
        <strain evidence="2 3">A1</strain>
    </source>
</reference>
<feature type="signal peptide" evidence="1">
    <location>
        <begin position="1"/>
        <end position="20"/>
    </location>
</feature>
<dbReference type="AlphaFoldDB" id="A0A2N0QWQ2"/>
<protein>
    <submittedName>
        <fullName evidence="2">Uncharacterized protein</fullName>
    </submittedName>
</protein>
<evidence type="ECO:0000256" key="1">
    <source>
        <dbReference type="SAM" id="SignalP"/>
    </source>
</evidence>
<gene>
    <name evidence="2" type="ORF">RhiirA1_475558</name>
</gene>
<reference evidence="2 3" key="1">
    <citation type="submission" date="2017-10" db="EMBL/GenBank/DDBJ databases">
        <title>Extensive intraspecific genome diversity in a model arbuscular mycorrhizal fungus.</title>
        <authorList>
            <person name="Chen E.C.H."/>
            <person name="Morin E."/>
            <person name="Baudet D."/>
            <person name="Noel J."/>
            <person name="Ndikumana S."/>
            <person name="Charron P."/>
            <person name="St-Onge C."/>
            <person name="Giorgi J."/>
            <person name="Grigoriev I.V."/>
            <person name="Roux C."/>
            <person name="Martin F.M."/>
            <person name="Corradi N."/>
        </authorList>
    </citation>
    <scope>NUCLEOTIDE SEQUENCE [LARGE SCALE GENOMIC DNA]</scope>
    <source>
        <strain evidence="2 3">A1</strain>
    </source>
</reference>
<evidence type="ECO:0000313" key="2">
    <source>
        <dbReference type="EMBL" id="PKC55466.1"/>
    </source>
</evidence>
<dbReference type="Proteomes" id="UP000232688">
    <property type="component" value="Unassembled WGS sequence"/>
</dbReference>
<accession>A0A2N0QWQ2</accession>
<sequence>MTIAGMPAFWIWTNWTFCRGMPDLDFGRNSLLKNSGFFVLDEPDFCKDKPDFRRGILTTWILGKMTLYHPLFPGLVHENLA</sequence>
<comment type="caution">
    <text evidence="2">The sequence shown here is derived from an EMBL/GenBank/DDBJ whole genome shotgun (WGS) entry which is preliminary data.</text>
</comment>
<proteinExistence type="predicted"/>
<dbReference type="VEuPathDB" id="FungiDB:RhiirA1_475558"/>
<organism evidence="2 3">
    <name type="scientific">Rhizophagus irregularis</name>
    <dbReference type="NCBI Taxonomy" id="588596"/>
    <lineage>
        <taxon>Eukaryota</taxon>
        <taxon>Fungi</taxon>
        <taxon>Fungi incertae sedis</taxon>
        <taxon>Mucoromycota</taxon>
        <taxon>Glomeromycotina</taxon>
        <taxon>Glomeromycetes</taxon>
        <taxon>Glomerales</taxon>
        <taxon>Glomeraceae</taxon>
        <taxon>Rhizophagus</taxon>
    </lineage>
</organism>
<dbReference type="EMBL" id="LLXH01002586">
    <property type="protein sequence ID" value="PKC55466.1"/>
    <property type="molecule type" value="Genomic_DNA"/>
</dbReference>
<keyword evidence="1" id="KW-0732">Signal</keyword>
<evidence type="ECO:0000313" key="3">
    <source>
        <dbReference type="Proteomes" id="UP000232688"/>
    </source>
</evidence>
<feature type="chain" id="PRO_5015000480" evidence="1">
    <location>
        <begin position="21"/>
        <end position="81"/>
    </location>
</feature>